<evidence type="ECO:0000256" key="2">
    <source>
        <dbReference type="SAM" id="Coils"/>
    </source>
</evidence>
<reference evidence="4 5" key="1">
    <citation type="submission" date="2019-06" db="EMBL/GenBank/DDBJ databases">
        <title>Evolution of Burkholderia multivorans in the lungs of Cystic Fibrosis patients.</title>
        <authorList>
            <person name="Moreira L.M."/>
        </authorList>
    </citation>
    <scope>NUCLEOTIDE SEQUENCE [LARGE SCALE GENOMIC DNA]</scope>
    <source>
        <strain evidence="4 5">VC13239</strain>
    </source>
</reference>
<feature type="coiled-coil region" evidence="2">
    <location>
        <begin position="112"/>
        <end position="153"/>
    </location>
</feature>
<dbReference type="Proteomes" id="UP001248067">
    <property type="component" value="Unassembled WGS sequence"/>
</dbReference>
<dbReference type="Pfam" id="PF13411">
    <property type="entry name" value="MerR_1"/>
    <property type="match status" value="1"/>
</dbReference>
<organism evidence="4 5">
    <name type="scientific">Burkholderia pseudomultivorans</name>
    <dbReference type="NCBI Taxonomy" id="1207504"/>
    <lineage>
        <taxon>Bacteria</taxon>
        <taxon>Pseudomonadati</taxon>
        <taxon>Pseudomonadota</taxon>
        <taxon>Betaproteobacteria</taxon>
        <taxon>Burkholderiales</taxon>
        <taxon>Burkholderiaceae</taxon>
        <taxon>Burkholderia</taxon>
        <taxon>Burkholderia cepacia complex</taxon>
    </lineage>
</organism>
<dbReference type="Gene3D" id="1.10.1660.10">
    <property type="match status" value="1"/>
</dbReference>
<evidence type="ECO:0000259" key="3">
    <source>
        <dbReference type="PROSITE" id="PS50937"/>
    </source>
</evidence>
<dbReference type="InterPro" id="IPR000551">
    <property type="entry name" value="MerR-type_HTH_dom"/>
</dbReference>
<feature type="domain" description="HTH merR-type" evidence="3">
    <location>
        <begin position="23"/>
        <end position="91"/>
    </location>
</feature>
<proteinExistence type="predicted"/>
<evidence type="ECO:0000313" key="4">
    <source>
        <dbReference type="EMBL" id="MDR8753133.1"/>
    </source>
</evidence>
<dbReference type="SMART" id="SM00422">
    <property type="entry name" value="HTH_MERR"/>
    <property type="match status" value="1"/>
</dbReference>
<evidence type="ECO:0000313" key="5">
    <source>
        <dbReference type="Proteomes" id="UP001248067"/>
    </source>
</evidence>
<dbReference type="SUPFAM" id="SSF46955">
    <property type="entry name" value="Putative DNA-binding domain"/>
    <property type="match status" value="1"/>
</dbReference>
<keyword evidence="2" id="KW-0175">Coiled coil</keyword>
<dbReference type="InterPro" id="IPR009061">
    <property type="entry name" value="DNA-bd_dom_put_sf"/>
</dbReference>
<dbReference type="PROSITE" id="PS50937">
    <property type="entry name" value="HTH_MERR_2"/>
    <property type="match status" value="1"/>
</dbReference>
<keyword evidence="5" id="KW-1185">Reference proteome</keyword>
<gene>
    <name evidence="4" type="primary">yfmP</name>
    <name evidence="4" type="ORF">FEQ00_01541</name>
</gene>
<dbReference type="EMBL" id="VJSY01000009">
    <property type="protein sequence ID" value="MDR8753133.1"/>
    <property type="molecule type" value="Genomic_DNA"/>
</dbReference>
<comment type="caution">
    <text evidence="4">The sequence shown here is derived from an EMBL/GenBank/DDBJ whole genome shotgun (WGS) entry which is preliminary data.</text>
</comment>
<protein>
    <submittedName>
        <fullName evidence="4">HTH-type transcriptional regulator YfmP</fullName>
    </submittedName>
</protein>
<dbReference type="PANTHER" id="PTHR30204:SF90">
    <property type="entry name" value="HTH-TYPE TRANSCRIPTIONAL ACTIVATOR MTA"/>
    <property type="match status" value="1"/>
</dbReference>
<dbReference type="InterPro" id="IPR047057">
    <property type="entry name" value="MerR_fam"/>
</dbReference>
<sequence length="184" mass="20952">MLCYIHVNVYPNAAALMSADPTLLTIRDAAERLNVTPRTLRYYEELGLVTPTRSDGRYRLYSEQDLERFARILRLRSIGFSLQGIVEILKRPLETTGEGRRGYSTASLQAVEAALTQQIDALDARIASVRRELKEAQAVRDELEYDRDYLRRRIAGESSETLIAQRLAERTQRKPRRGGEGPKA</sequence>
<dbReference type="PANTHER" id="PTHR30204">
    <property type="entry name" value="REDOX-CYCLING DRUG-SENSING TRANSCRIPTIONAL ACTIVATOR SOXR"/>
    <property type="match status" value="1"/>
</dbReference>
<accession>A0ABU2DZW2</accession>
<evidence type="ECO:0000256" key="1">
    <source>
        <dbReference type="ARBA" id="ARBA00023125"/>
    </source>
</evidence>
<name>A0ABU2DZW2_9BURK</name>
<keyword evidence="1" id="KW-0238">DNA-binding</keyword>